<feature type="region of interest" description="Disordered" evidence="1">
    <location>
        <begin position="1"/>
        <end position="20"/>
    </location>
</feature>
<gene>
    <name evidence="2" type="ORF">Acr_15g0018840</name>
</gene>
<organism evidence="2 3">
    <name type="scientific">Actinidia rufa</name>
    <dbReference type="NCBI Taxonomy" id="165716"/>
    <lineage>
        <taxon>Eukaryota</taxon>
        <taxon>Viridiplantae</taxon>
        <taxon>Streptophyta</taxon>
        <taxon>Embryophyta</taxon>
        <taxon>Tracheophyta</taxon>
        <taxon>Spermatophyta</taxon>
        <taxon>Magnoliopsida</taxon>
        <taxon>eudicotyledons</taxon>
        <taxon>Gunneridae</taxon>
        <taxon>Pentapetalae</taxon>
        <taxon>asterids</taxon>
        <taxon>Ericales</taxon>
        <taxon>Actinidiaceae</taxon>
        <taxon>Actinidia</taxon>
    </lineage>
</organism>
<feature type="region of interest" description="Disordered" evidence="1">
    <location>
        <begin position="27"/>
        <end position="48"/>
    </location>
</feature>
<feature type="compositionally biased region" description="Low complexity" evidence="1">
    <location>
        <begin position="217"/>
        <end position="231"/>
    </location>
</feature>
<feature type="region of interest" description="Disordered" evidence="1">
    <location>
        <begin position="213"/>
        <end position="239"/>
    </location>
</feature>
<dbReference type="Proteomes" id="UP000585474">
    <property type="component" value="Unassembled WGS sequence"/>
</dbReference>
<accession>A0A7J0FX70</accession>
<evidence type="ECO:0000256" key="1">
    <source>
        <dbReference type="SAM" id="MobiDB-lite"/>
    </source>
</evidence>
<feature type="compositionally biased region" description="Basic and acidic residues" evidence="1">
    <location>
        <begin position="27"/>
        <end position="42"/>
    </location>
</feature>
<evidence type="ECO:0000313" key="3">
    <source>
        <dbReference type="Proteomes" id="UP000585474"/>
    </source>
</evidence>
<sequence length="256" mass="28576">MSNRADVRDSNSLPSWISDHLGEKSYMEDKVTRLPSSPKEDPSSPESSPLTIYPLIRLLEEGETIMFARPGKVAFYEAVFHTGVSRRVILGSRSSKGSEIVGHSREGISTRSRSYSVLKPFAKSFGLLSTPMASGERDKGEDVLARGMAPVAGNKGESYPFRSEHFRSENSRDESLEYIGTIRKEMKRILHRLPDLTLLRWLGEKVHDPVLGLGPCSSSSSSDSESESWSDPRQPPKIRSDGIVSIFFKYFTFLVD</sequence>
<reference evidence="2 3" key="1">
    <citation type="submission" date="2019-07" db="EMBL/GenBank/DDBJ databases">
        <title>De Novo Assembly of kiwifruit Actinidia rufa.</title>
        <authorList>
            <person name="Sugita-Konishi S."/>
            <person name="Sato K."/>
            <person name="Mori E."/>
            <person name="Abe Y."/>
            <person name="Kisaki G."/>
            <person name="Hamano K."/>
            <person name="Suezawa K."/>
            <person name="Otani M."/>
            <person name="Fukuda T."/>
            <person name="Manabe T."/>
            <person name="Gomi K."/>
            <person name="Tabuchi M."/>
            <person name="Akimitsu K."/>
            <person name="Kataoka I."/>
        </authorList>
    </citation>
    <scope>NUCLEOTIDE SEQUENCE [LARGE SCALE GENOMIC DNA]</scope>
    <source>
        <strain evidence="3">cv. Fuchu</strain>
    </source>
</reference>
<comment type="caution">
    <text evidence="2">The sequence shown here is derived from an EMBL/GenBank/DDBJ whole genome shotgun (WGS) entry which is preliminary data.</text>
</comment>
<dbReference type="EMBL" id="BJWL01000015">
    <property type="protein sequence ID" value="GFZ03276.1"/>
    <property type="molecule type" value="Genomic_DNA"/>
</dbReference>
<name>A0A7J0FX70_9ERIC</name>
<protein>
    <submittedName>
        <fullName evidence="2">Uncharacterized protein</fullName>
    </submittedName>
</protein>
<dbReference type="AlphaFoldDB" id="A0A7J0FX70"/>
<dbReference type="OrthoDB" id="1752359at2759"/>
<proteinExistence type="predicted"/>
<evidence type="ECO:0000313" key="2">
    <source>
        <dbReference type="EMBL" id="GFZ03276.1"/>
    </source>
</evidence>
<keyword evidence="3" id="KW-1185">Reference proteome</keyword>